<name>A0ABQ0IWN7_GLUTH</name>
<organism evidence="1 2">
    <name type="scientific">Gluconobacter thailandicus NBRC 3257</name>
    <dbReference type="NCBI Taxonomy" id="1381097"/>
    <lineage>
        <taxon>Bacteria</taxon>
        <taxon>Pseudomonadati</taxon>
        <taxon>Pseudomonadota</taxon>
        <taxon>Alphaproteobacteria</taxon>
        <taxon>Acetobacterales</taxon>
        <taxon>Acetobacteraceae</taxon>
        <taxon>Gluconobacter</taxon>
    </lineage>
</organism>
<reference evidence="1 2" key="1">
    <citation type="submission" date="2013-08" db="EMBL/GenBank/DDBJ databases">
        <title>Gluconobacter thailandicus NBRC 3257 whole genome sequence.</title>
        <authorList>
            <person name="Matsutani M."/>
            <person name="Yakushi T."/>
            <person name="Matsushita K."/>
        </authorList>
    </citation>
    <scope>NUCLEOTIDE SEQUENCE [LARGE SCALE GENOMIC DNA]</scope>
    <source>
        <strain evidence="1 2">NBRC 3257</strain>
    </source>
</reference>
<dbReference type="EMBL" id="BASM01000019">
    <property type="protein sequence ID" value="GAD26609.1"/>
    <property type="molecule type" value="Genomic_DNA"/>
</dbReference>
<sequence length="49" mass="5583">MRVSGSFFVTLSFDRRLFLNSTHPDGPVAIPADPYAGKEDYRHVGHHQR</sequence>
<comment type="caution">
    <text evidence="1">The sequence shown here is derived from an EMBL/GenBank/DDBJ whole genome shotgun (WGS) entry which is preliminary data.</text>
</comment>
<accession>A0ABQ0IWN7</accession>
<protein>
    <submittedName>
        <fullName evidence="1">Uncharacterized protein</fullName>
    </submittedName>
</protein>
<evidence type="ECO:0000313" key="1">
    <source>
        <dbReference type="EMBL" id="GAD26609.1"/>
    </source>
</evidence>
<proteinExistence type="predicted"/>
<evidence type="ECO:0000313" key="2">
    <source>
        <dbReference type="Proteomes" id="UP000018209"/>
    </source>
</evidence>
<gene>
    <name evidence="1" type="ORF">NBRC3257_1608</name>
</gene>
<dbReference type="Proteomes" id="UP000018209">
    <property type="component" value="Unassembled WGS sequence"/>
</dbReference>
<keyword evidence="2" id="KW-1185">Reference proteome</keyword>